<keyword evidence="5" id="KW-0732">Signal</keyword>
<gene>
    <name evidence="6" type="ORF">Trco_008540</name>
</gene>
<comment type="caution">
    <text evidence="6">The sequence shown here is derived from an EMBL/GenBank/DDBJ whole genome shotgun (WGS) entry which is preliminary data.</text>
</comment>
<evidence type="ECO:0000256" key="4">
    <source>
        <dbReference type="SAM" id="MobiDB-lite"/>
    </source>
</evidence>
<feature type="signal peptide" evidence="5">
    <location>
        <begin position="1"/>
        <end position="22"/>
    </location>
</feature>
<dbReference type="EMBL" id="JAIWOZ010000035">
    <property type="protein sequence ID" value="KAH6603103.1"/>
    <property type="molecule type" value="Genomic_DNA"/>
</dbReference>
<sequence>MCPATLWFRLVFMDRYLSLVLCLPMAVGDDSFMQDLVGLEPQEELERIQGRLTGRIISRNEMMRHGSRDHCEETRDIDYMLKQAARSLPADWWALPRWQDARTSAQLKDATVRIARQMHHYDLVLLLHIPYVVPGSGSCPADDEGARGCASSKLAATIAGRELLARAIVPAGPNRASSSTTRANVLKILLSALALLLAHLDSHRLGRENTLDHQRPGDLSLVGRAIGSLESVARKHGDTLCSSATRALVRLSAIEATAAEGAAYRTWSEPGSSMAHTECTVREEDDGVEMLFPTEGCRVGNERQAPPSGSGTGRPIGW</sequence>
<name>A0A9P8QI32_9HYPO</name>
<feature type="chain" id="PRO_5040401970" evidence="5">
    <location>
        <begin position="23"/>
        <end position="318"/>
    </location>
</feature>
<organism evidence="6 7">
    <name type="scientific">Trichoderma cornu-damae</name>
    <dbReference type="NCBI Taxonomy" id="654480"/>
    <lineage>
        <taxon>Eukaryota</taxon>
        <taxon>Fungi</taxon>
        <taxon>Dikarya</taxon>
        <taxon>Ascomycota</taxon>
        <taxon>Pezizomycotina</taxon>
        <taxon>Sordariomycetes</taxon>
        <taxon>Hypocreomycetidae</taxon>
        <taxon>Hypocreales</taxon>
        <taxon>Hypocreaceae</taxon>
        <taxon>Trichoderma</taxon>
    </lineage>
</organism>
<keyword evidence="7" id="KW-1185">Reference proteome</keyword>
<dbReference type="CDD" id="cd12148">
    <property type="entry name" value="fungal_TF_MHR"/>
    <property type="match status" value="1"/>
</dbReference>
<feature type="region of interest" description="Disordered" evidence="4">
    <location>
        <begin position="298"/>
        <end position="318"/>
    </location>
</feature>
<evidence type="ECO:0000256" key="2">
    <source>
        <dbReference type="ARBA" id="ARBA00023163"/>
    </source>
</evidence>
<dbReference type="Proteomes" id="UP000827724">
    <property type="component" value="Unassembled WGS sequence"/>
</dbReference>
<evidence type="ECO:0000256" key="5">
    <source>
        <dbReference type="SAM" id="SignalP"/>
    </source>
</evidence>
<protein>
    <submittedName>
        <fullName evidence="6">Uncharacterized protein</fullName>
    </submittedName>
</protein>
<dbReference type="AlphaFoldDB" id="A0A9P8QI32"/>
<dbReference type="PANTHER" id="PTHR47840">
    <property type="entry name" value="ZN(II)2CYS6 TRANSCRIPTION FACTOR (EUROFUNG)-RELATED"/>
    <property type="match status" value="1"/>
</dbReference>
<accession>A0A9P8QI32</accession>
<proteinExistence type="predicted"/>
<keyword evidence="2" id="KW-0804">Transcription</keyword>
<keyword evidence="1" id="KW-0805">Transcription regulation</keyword>
<evidence type="ECO:0000256" key="3">
    <source>
        <dbReference type="ARBA" id="ARBA00023242"/>
    </source>
</evidence>
<evidence type="ECO:0000313" key="7">
    <source>
        <dbReference type="Proteomes" id="UP000827724"/>
    </source>
</evidence>
<evidence type="ECO:0000313" key="6">
    <source>
        <dbReference type="EMBL" id="KAH6603103.1"/>
    </source>
</evidence>
<evidence type="ECO:0000256" key="1">
    <source>
        <dbReference type="ARBA" id="ARBA00023015"/>
    </source>
</evidence>
<reference evidence="6" key="1">
    <citation type="submission" date="2021-08" db="EMBL/GenBank/DDBJ databases">
        <title>Chromosome-Level Trichoderma cornu-damae using Hi-C Data.</title>
        <authorList>
            <person name="Kim C.S."/>
        </authorList>
    </citation>
    <scope>NUCLEOTIDE SEQUENCE</scope>
    <source>
        <strain evidence="6">KA19-0412C</strain>
    </source>
</reference>
<dbReference type="PANTHER" id="PTHR47840:SF1">
    <property type="entry name" value="ZN(II)2CYS6 TRANSCRIPTION FACTOR (EUROFUNG)"/>
    <property type="match status" value="1"/>
</dbReference>
<keyword evidence="3" id="KW-0539">Nucleus</keyword>
<dbReference type="OrthoDB" id="5392779at2759"/>